<feature type="compositionally biased region" description="Acidic residues" evidence="1">
    <location>
        <begin position="39"/>
        <end position="54"/>
    </location>
</feature>
<dbReference type="AlphaFoldDB" id="A0A6G0YFQ0"/>
<accession>A0A6G0YFQ0</accession>
<dbReference type="EMBL" id="VUJU01004232">
    <property type="protein sequence ID" value="KAF0755101.1"/>
    <property type="molecule type" value="Genomic_DNA"/>
</dbReference>
<feature type="compositionally biased region" description="Polar residues" evidence="1">
    <location>
        <begin position="92"/>
        <end position="101"/>
    </location>
</feature>
<keyword evidence="3" id="KW-1185">Reference proteome</keyword>
<feature type="region of interest" description="Disordered" evidence="1">
    <location>
        <begin position="79"/>
        <end position="101"/>
    </location>
</feature>
<sequence>MSDSDTETLNICNICFDVYSNTIKHTCQSKYINTKSSDEDVSDNSFVDDSDADPDFNLNLSDDSDLNDNDTFIIPIIQTPTQTEPNWGPVSENVSSPVFNE</sequence>
<gene>
    <name evidence="2" type="ORF">FWK35_00010089</name>
</gene>
<evidence type="ECO:0000313" key="2">
    <source>
        <dbReference type="EMBL" id="KAF0755101.1"/>
    </source>
</evidence>
<protein>
    <submittedName>
        <fullName evidence="2">Uncharacterized protein</fullName>
    </submittedName>
</protein>
<reference evidence="2 3" key="1">
    <citation type="submission" date="2019-08" db="EMBL/GenBank/DDBJ databases">
        <title>Whole genome of Aphis craccivora.</title>
        <authorList>
            <person name="Voronova N.V."/>
            <person name="Shulinski R.S."/>
            <person name="Bandarenka Y.V."/>
            <person name="Zhorov D.G."/>
            <person name="Warner D."/>
        </authorList>
    </citation>
    <scope>NUCLEOTIDE SEQUENCE [LARGE SCALE GENOMIC DNA]</scope>
    <source>
        <strain evidence="2">180601</strain>
        <tissue evidence="2">Whole Body</tissue>
    </source>
</reference>
<comment type="caution">
    <text evidence="2">The sequence shown here is derived from an EMBL/GenBank/DDBJ whole genome shotgun (WGS) entry which is preliminary data.</text>
</comment>
<feature type="region of interest" description="Disordered" evidence="1">
    <location>
        <begin position="34"/>
        <end position="54"/>
    </location>
</feature>
<evidence type="ECO:0000313" key="3">
    <source>
        <dbReference type="Proteomes" id="UP000478052"/>
    </source>
</evidence>
<organism evidence="2 3">
    <name type="scientific">Aphis craccivora</name>
    <name type="common">Cowpea aphid</name>
    <dbReference type="NCBI Taxonomy" id="307492"/>
    <lineage>
        <taxon>Eukaryota</taxon>
        <taxon>Metazoa</taxon>
        <taxon>Ecdysozoa</taxon>
        <taxon>Arthropoda</taxon>
        <taxon>Hexapoda</taxon>
        <taxon>Insecta</taxon>
        <taxon>Pterygota</taxon>
        <taxon>Neoptera</taxon>
        <taxon>Paraneoptera</taxon>
        <taxon>Hemiptera</taxon>
        <taxon>Sternorrhyncha</taxon>
        <taxon>Aphidomorpha</taxon>
        <taxon>Aphidoidea</taxon>
        <taxon>Aphididae</taxon>
        <taxon>Aphidini</taxon>
        <taxon>Aphis</taxon>
        <taxon>Aphis</taxon>
    </lineage>
</organism>
<dbReference type="Proteomes" id="UP000478052">
    <property type="component" value="Unassembled WGS sequence"/>
</dbReference>
<proteinExistence type="predicted"/>
<evidence type="ECO:0000256" key="1">
    <source>
        <dbReference type="SAM" id="MobiDB-lite"/>
    </source>
</evidence>
<name>A0A6G0YFQ0_APHCR</name>